<keyword evidence="9" id="KW-1185">Reference proteome</keyword>
<dbReference type="AlphaFoldDB" id="A0A9X1ZPJ4"/>
<dbReference type="PANTHER" id="PTHR38766:SF1">
    <property type="entry name" value="FLAGELLAR PROTEIN FLIO"/>
    <property type="match status" value="1"/>
</dbReference>
<dbReference type="InterPro" id="IPR052205">
    <property type="entry name" value="FliO/MopB"/>
</dbReference>
<dbReference type="InterPro" id="IPR022781">
    <property type="entry name" value="Flagellar_biosynth_FliO"/>
</dbReference>
<dbReference type="GO" id="GO:0044781">
    <property type="term" value="P:bacterial-type flagellum organization"/>
    <property type="evidence" value="ECO:0007669"/>
    <property type="project" value="UniProtKB-UniRule"/>
</dbReference>
<reference evidence="8" key="1">
    <citation type="submission" date="2022-01" db="EMBL/GenBank/DDBJ databases">
        <title>Whole genome-based taxonomy of the Shewanellaceae.</title>
        <authorList>
            <person name="Martin-Rodriguez A.J."/>
        </authorList>
    </citation>
    <scope>NUCLEOTIDE SEQUENCE</scope>
    <source>
        <strain evidence="8">KCTC 23973</strain>
    </source>
</reference>
<evidence type="ECO:0000313" key="9">
    <source>
        <dbReference type="Proteomes" id="UP001139293"/>
    </source>
</evidence>
<evidence type="ECO:0000313" key="8">
    <source>
        <dbReference type="EMBL" id="MCL1139626.1"/>
    </source>
</evidence>
<keyword evidence="8" id="KW-0282">Flagellum</keyword>
<dbReference type="GO" id="GO:0009425">
    <property type="term" value="C:bacterial-type flagellum basal body"/>
    <property type="evidence" value="ECO:0007669"/>
    <property type="project" value="UniProtKB-SubCell"/>
</dbReference>
<keyword evidence="5 7" id="KW-0975">Bacterial flagellum</keyword>
<dbReference type="Pfam" id="PF04347">
    <property type="entry name" value="FliO"/>
    <property type="match status" value="1"/>
</dbReference>
<evidence type="ECO:0000256" key="7">
    <source>
        <dbReference type="RuleBase" id="RU362064"/>
    </source>
</evidence>
<keyword evidence="8" id="KW-0966">Cell projection</keyword>
<keyword evidence="2 7" id="KW-0812">Transmembrane</keyword>
<keyword evidence="8" id="KW-0969">Cilium</keyword>
<dbReference type="PANTHER" id="PTHR38766">
    <property type="entry name" value="FLAGELLAR PROTEIN FLIO"/>
    <property type="match status" value="1"/>
</dbReference>
<dbReference type="Proteomes" id="UP001139293">
    <property type="component" value="Unassembled WGS sequence"/>
</dbReference>
<name>A0A9X1ZPJ4_9GAMM</name>
<accession>A0A9X1ZPJ4</accession>
<evidence type="ECO:0000256" key="6">
    <source>
        <dbReference type="ARBA" id="ARBA00037937"/>
    </source>
</evidence>
<sequence>MSFNLVLASLAGAETQVSTAANVTSNTGSSASSIATLSSMVGGLIVVLVLIFFLAYLVKRFNLVPSSQGVLKTIAVTPLGQKEKLVLVEVDGQQYLLGVTPNQVSLVDKLAQPVEVASESFATRLRQAKQSQ</sequence>
<protein>
    <recommendedName>
        <fullName evidence="7">Flagellar protein</fullName>
    </recommendedName>
</protein>
<dbReference type="EMBL" id="JAKILB010000008">
    <property type="protein sequence ID" value="MCL1139626.1"/>
    <property type="molecule type" value="Genomic_DNA"/>
</dbReference>
<dbReference type="GO" id="GO:0005886">
    <property type="term" value="C:plasma membrane"/>
    <property type="evidence" value="ECO:0007669"/>
    <property type="project" value="UniProtKB-SubCell"/>
</dbReference>
<comment type="caution">
    <text evidence="8">The sequence shown here is derived from an EMBL/GenBank/DDBJ whole genome shotgun (WGS) entry which is preliminary data.</text>
</comment>
<evidence type="ECO:0000256" key="5">
    <source>
        <dbReference type="ARBA" id="ARBA00023143"/>
    </source>
</evidence>
<feature type="transmembrane region" description="Helical" evidence="7">
    <location>
        <begin position="36"/>
        <end position="58"/>
    </location>
</feature>
<evidence type="ECO:0000256" key="2">
    <source>
        <dbReference type="ARBA" id="ARBA00022692"/>
    </source>
</evidence>
<keyword evidence="1 7" id="KW-1003">Cell membrane</keyword>
<keyword evidence="4 7" id="KW-0472">Membrane</keyword>
<organism evidence="8 9">
    <name type="scientific">Shewanella pneumatophori</name>
    <dbReference type="NCBI Taxonomy" id="314092"/>
    <lineage>
        <taxon>Bacteria</taxon>
        <taxon>Pseudomonadati</taxon>
        <taxon>Pseudomonadota</taxon>
        <taxon>Gammaproteobacteria</taxon>
        <taxon>Alteromonadales</taxon>
        <taxon>Shewanellaceae</taxon>
        <taxon>Shewanella</taxon>
    </lineage>
</organism>
<comment type="subcellular location">
    <subcellularLocation>
        <location evidence="7">Cell membrane</location>
    </subcellularLocation>
    <subcellularLocation>
        <location evidence="7">Bacterial flagellum basal body</location>
    </subcellularLocation>
</comment>
<evidence type="ECO:0000256" key="4">
    <source>
        <dbReference type="ARBA" id="ARBA00023136"/>
    </source>
</evidence>
<proteinExistence type="inferred from homology"/>
<dbReference type="RefSeq" id="WP_248950743.1">
    <property type="nucleotide sequence ID" value="NZ_JAKILB010000008.1"/>
</dbReference>
<keyword evidence="3 7" id="KW-1133">Transmembrane helix</keyword>
<comment type="similarity">
    <text evidence="6 7">Belongs to the FliO/MopB family.</text>
</comment>
<dbReference type="NCBIfam" id="TIGR03500">
    <property type="entry name" value="FliO_TIGR"/>
    <property type="match status" value="1"/>
</dbReference>
<evidence type="ECO:0000256" key="3">
    <source>
        <dbReference type="ARBA" id="ARBA00022989"/>
    </source>
</evidence>
<evidence type="ECO:0000256" key="1">
    <source>
        <dbReference type="ARBA" id="ARBA00022475"/>
    </source>
</evidence>
<gene>
    <name evidence="8" type="primary">fliO</name>
    <name evidence="8" type="ORF">L2740_13840</name>
</gene>